<keyword evidence="2" id="KW-0479">Metal-binding</keyword>
<evidence type="ECO:0000256" key="1">
    <source>
        <dbReference type="ARBA" id="ARBA00004123"/>
    </source>
</evidence>
<sequence>PEEKSMFFAQRDNRRWSDVWKHFGFKVVHGSKNNELDKENAVCKLCLAAVKYCGNTTNLRTHLARHHAEVLAQKQLPKSPEPNQTTLGNFLPFTSPRAQRITESIVHFICKDLRPYSGVENTGFRWMLHTLELHYKIPQRVHIVDTAVPKMYDQVKKAVKTSLNAAQRVALTCDGWTSRATESYITITSHHISNDWEMVSHVLQTRAMHESHTGSNIADLLKRAIDERGLQDKDPVIVTDNASNMSIAAELAGMMHFKCFAHTLNLASQRTLKLPAVQRLLGRVRRITSFFRRSAIASHVLKEKQKLLNLQQHKLQTDVTRWNSAHDMLQRFLEQQPAITAALLSNEVRKNEKDISILNEGDITAAEEVVHAMKPMKIATVDMEEEKTPTLSAVAPVHAQLIQKLQESPSDSNMTKEIKSAICQDLKKRYLDEQRETLHVCAALDPRFKALPFLSEDERQAVYDRVITETTRIEELFQVIQYLGLTKQSNICSEFANFSDTVPGAVKKLKTPENQAQEEMARFKDTAPMPIIKGSNPLNWWKERECEFPLLLNLAKRYLCIPGTSVSSKRVFSLLRETLSPHRGVYLLLITLIRFFFYTKI</sequence>
<accession>A0A3P8S9E6</accession>
<evidence type="ECO:0000256" key="8">
    <source>
        <dbReference type="ARBA" id="ARBA00023242"/>
    </source>
</evidence>
<evidence type="ECO:0000313" key="13">
    <source>
        <dbReference type="Proteomes" id="UP000265080"/>
    </source>
</evidence>
<dbReference type="InterPro" id="IPR003656">
    <property type="entry name" value="Znf_BED"/>
</dbReference>
<dbReference type="InterPro" id="IPR036236">
    <property type="entry name" value="Znf_C2H2_sf"/>
</dbReference>
<dbReference type="SUPFAM" id="SSF53098">
    <property type="entry name" value="Ribonuclease H-like"/>
    <property type="match status" value="1"/>
</dbReference>
<keyword evidence="10" id="KW-0812">Transmembrane</keyword>
<dbReference type="PANTHER" id="PTHR46481:SF4">
    <property type="entry name" value="ZINC FINGER BED DOMAIN-CONTAINING PROTEIN 4"/>
    <property type="match status" value="1"/>
</dbReference>
<keyword evidence="10" id="KW-1133">Transmembrane helix</keyword>
<dbReference type="STRING" id="161767.ENSAPEP00000008224"/>
<feature type="domain" description="BED-type" evidence="11">
    <location>
        <begin position="14"/>
        <end position="74"/>
    </location>
</feature>
<dbReference type="Pfam" id="PF02892">
    <property type="entry name" value="zf-BED"/>
    <property type="match status" value="1"/>
</dbReference>
<evidence type="ECO:0000256" key="3">
    <source>
        <dbReference type="ARBA" id="ARBA00022771"/>
    </source>
</evidence>
<dbReference type="GO" id="GO:0008270">
    <property type="term" value="F:zinc ion binding"/>
    <property type="evidence" value="ECO:0007669"/>
    <property type="project" value="UniProtKB-KW"/>
</dbReference>
<name>A0A3P8S9E6_AMPPE</name>
<keyword evidence="10" id="KW-0472">Membrane</keyword>
<evidence type="ECO:0000256" key="6">
    <source>
        <dbReference type="ARBA" id="ARBA00023125"/>
    </source>
</evidence>
<dbReference type="GeneTree" id="ENSGT00940000158431"/>
<feature type="transmembrane region" description="Helical" evidence="10">
    <location>
        <begin position="583"/>
        <end position="599"/>
    </location>
</feature>
<dbReference type="SMART" id="SM00614">
    <property type="entry name" value="ZnF_BED"/>
    <property type="match status" value="1"/>
</dbReference>
<dbReference type="PANTHER" id="PTHR46481">
    <property type="entry name" value="ZINC FINGER BED DOMAIN-CONTAINING PROTEIN 4"/>
    <property type="match status" value="1"/>
</dbReference>
<protein>
    <recommendedName>
        <fullName evidence="11">BED-type domain-containing protein</fullName>
    </recommendedName>
</protein>
<reference evidence="12" key="2">
    <citation type="submission" date="2025-08" db="UniProtKB">
        <authorList>
            <consortium name="Ensembl"/>
        </authorList>
    </citation>
    <scope>IDENTIFICATION</scope>
</reference>
<keyword evidence="8" id="KW-0539">Nucleus</keyword>
<organism evidence="12 13">
    <name type="scientific">Amphiprion percula</name>
    <name type="common">Orange clownfish</name>
    <name type="synonym">Lutjanus percula</name>
    <dbReference type="NCBI Taxonomy" id="161767"/>
    <lineage>
        <taxon>Eukaryota</taxon>
        <taxon>Metazoa</taxon>
        <taxon>Chordata</taxon>
        <taxon>Craniata</taxon>
        <taxon>Vertebrata</taxon>
        <taxon>Euteleostomi</taxon>
        <taxon>Actinopterygii</taxon>
        <taxon>Neopterygii</taxon>
        <taxon>Teleostei</taxon>
        <taxon>Neoteleostei</taxon>
        <taxon>Acanthomorphata</taxon>
        <taxon>Ovalentaria</taxon>
        <taxon>Pomacentridae</taxon>
        <taxon>Amphiprion</taxon>
    </lineage>
</organism>
<dbReference type="InterPro" id="IPR012337">
    <property type="entry name" value="RNaseH-like_sf"/>
</dbReference>
<evidence type="ECO:0000256" key="2">
    <source>
        <dbReference type="ARBA" id="ARBA00022723"/>
    </source>
</evidence>
<dbReference type="GO" id="GO:0046983">
    <property type="term" value="F:protein dimerization activity"/>
    <property type="evidence" value="ECO:0007669"/>
    <property type="project" value="InterPro"/>
</dbReference>
<keyword evidence="7" id="KW-0804">Transcription</keyword>
<evidence type="ECO:0000256" key="7">
    <source>
        <dbReference type="ARBA" id="ARBA00023163"/>
    </source>
</evidence>
<reference evidence="12" key="3">
    <citation type="submission" date="2025-09" db="UniProtKB">
        <authorList>
            <consortium name="Ensembl"/>
        </authorList>
    </citation>
    <scope>IDENTIFICATION</scope>
</reference>
<evidence type="ECO:0000259" key="11">
    <source>
        <dbReference type="PROSITE" id="PS50808"/>
    </source>
</evidence>
<keyword evidence="5" id="KW-0805">Transcription regulation</keyword>
<dbReference type="AlphaFoldDB" id="A0A3P8S9E6"/>
<keyword evidence="13" id="KW-1185">Reference proteome</keyword>
<dbReference type="InterPro" id="IPR008906">
    <property type="entry name" value="HATC_C_dom"/>
</dbReference>
<evidence type="ECO:0000313" key="12">
    <source>
        <dbReference type="Ensembl" id="ENSAPEP00000008224.1"/>
    </source>
</evidence>
<evidence type="ECO:0000256" key="5">
    <source>
        <dbReference type="ARBA" id="ARBA00023015"/>
    </source>
</evidence>
<keyword evidence="4" id="KW-0862">Zinc</keyword>
<dbReference type="GO" id="GO:0005634">
    <property type="term" value="C:nucleus"/>
    <property type="evidence" value="ECO:0007669"/>
    <property type="project" value="UniProtKB-SubCell"/>
</dbReference>
<dbReference type="Proteomes" id="UP000265080">
    <property type="component" value="Chromosome 12"/>
</dbReference>
<evidence type="ECO:0000256" key="9">
    <source>
        <dbReference type="PROSITE-ProRule" id="PRU00027"/>
    </source>
</evidence>
<dbReference type="Pfam" id="PF05699">
    <property type="entry name" value="Dimer_Tnp_hAT"/>
    <property type="match status" value="1"/>
</dbReference>
<dbReference type="PROSITE" id="PS50808">
    <property type="entry name" value="ZF_BED"/>
    <property type="match status" value="1"/>
</dbReference>
<evidence type="ECO:0000256" key="4">
    <source>
        <dbReference type="ARBA" id="ARBA00022833"/>
    </source>
</evidence>
<dbReference type="SUPFAM" id="SSF57667">
    <property type="entry name" value="beta-beta-alpha zinc fingers"/>
    <property type="match status" value="1"/>
</dbReference>
<evidence type="ECO:0000256" key="10">
    <source>
        <dbReference type="SAM" id="Phobius"/>
    </source>
</evidence>
<keyword evidence="6" id="KW-0238">DNA-binding</keyword>
<reference evidence="12 13" key="1">
    <citation type="submission" date="2018-03" db="EMBL/GenBank/DDBJ databases">
        <title>Finding Nemo's genes: A chromosome-scale reference assembly of the genome of the orange clownfish Amphiprion percula.</title>
        <authorList>
            <person name="Lehmann R."/>
        </authorList>
    </citation>
    <scope>NUCLEOTIDE SEQUENCE</scope>
</reference>
<dbReference type="OMA" id="FKCFAHT"/>
<dbReference type="SUPFAM" id="SSF140996">
    <property type="entry name" value="Hermes dimerisation domain"/>
    <property type="match status" value="1"/>
</dbReference>
<dbReference type="Ensembl" id="ENSAPET00000008464.1">
    <property type="protein sequence ID" value="ENSAPEP00000008224.1"/>
    <property type="gene ID" value="ENSAPEG00000005938.1"/>
</dbReference>
<dbReference type="InterPro" id="IPR052035">
    <property type="entry name" value="ZnF_BED_domain_contain"/>
</dbReference>
<proteinExistence type="predicted"/>
<keyword evidence="3 9" id="KW-0863">Zinc-finger</keyword>
<dbReference type="GO" id="GO:0003677">
    <property type="term" value="F:DNA binding"/>
    <property type="evidence" value="ECO:0007669"/>
    <property type="project" value="UniProtKB-KW"/>
</dbReference>
<comment type="subcellular location">
    <subcellularLocation>
        <location evidence="1">Nucleus</location>
    </subcellularLocation>
</comment>